<gene>
    <name evidence="1" type="primary">AVEN_138293_1</name>
    <name evidence="1" type="ORF">NPIL_159421</name>
</gene>
<sequence length="169" mass="19170">MLFVEGRAAICYYAIQDFDGTISKNDTEAASLFDAHYQKISNLDFSEADRLVKRKASNIVQGCCSKTDFTIPIFSKDFGIHHFDTALLYIDLRKSPGPDEIHICMIDHLGCDARRRILDIINMSWISGLLSRDWKRATVILFENHRKICGGCLRHLVTSFLSAELQAVL</sequence>
<dbReference type="AlphaFoldDB" id="A0A8X6N003"/>
<reference evidence="1" key="1">
    <citation type="submission" date="2020-08" db="EMBL/GenBank/DDBJ databases">
        <title>Multicomponent nature underlies the extraordinary mechanical properties of spider dragline silk.</title>
        <authorList>
            <person name="Kono N."/>
            <person name="Nakamura H."/>
            <person name="Mori M."/>
            <person name="Yoshida Y."/>
            <person name="Ohtoshi R."/>
            <person name="Malay A.D."/>
            <person name="Moran D.A.P."/>
            <person name="Tomita M."/>
            <person name="Numata K."/>
            <person name="Arakawa K."/>
        </authorList>
    </citation>
    <scope>NUCLEOTIDE SEQUENCE</scope>
</reference>
<evidence type="ECO:0000313" key="1">
    <source>
        <dbReference type="EMBL" id="GFS86644.1"/>
    </source>
</evidence>
<keyword evidence="2" id="KW-1185">Reference proteome</keyword>
<evidence type="ECO:0000313" key="2">
    <source>
        <dbReference type="Proteomes" id="UP000887013"/>
    </source>
</evidence>
<protein>
    <submittedName>
        <fullName evidence="1">RNase H domain-containing protein</fullName>
    </submittedName>
</protein>
<accession>A0A8X6N003</accession>
<organism evidence="1 2">
    <name type="scientific">Nephila pilipes</name>
    <name type="common">Giant wood spider</name>
    <name type="synonym">Nephila maculata</name>
    <dbReference type="NCBI Taxonomy" id="299642"/>
    <lineage>
        <taxon>Eukaryota</taxon>
        <taxon>Metazoa</taxon>
        <taxon>Ecdysozoa</taxon>
        <taxon>Arthropoda</taxon>
        <taxon>Chelicerata</taxon>
        <taxon>Arachnida</taxon>
        <taxon>Araneae</taxon>
        <taxon>Araneomorphae</taxon>
        <taxon>Entelegynae</taxon>
        <taxon>Araneoidea</taxon>
        <taxon>Nephilidae</taxon>
        <taxon>Nephila</taxon>
    </lineage>
</organism>
<dbReference type="OrthoDB" id="6771547at2759"/>
<name>A0A8X6N003_NEPPI</name>
<proteinExistence type="predicted"/>
<comment type="caution">
    <text evidence="1">The sequence shown here is derived from an EMBL/GenBank/DDBJ whole genome shotgun (WGS) entry which is preliminary data.</text>
</comment>
<dbReference type="Proteomes" id="UP000887013">
    <property type="component" value="Unassembled WGS sequence"/>
</dbReference>
<dbReference type="EMBL" id="BMAW01052645">
    <property type="protein sequence ID" value="GFS86644.1"/>
    <property type="molecule type" value="Genomic_DNA"/>
</dbReference>